<dbReference type="EMBL" id="ASHM01116965">
    <property type="protein sequence ID" value="PNX70897.1"/>
    <property type="molecule type" value="Genomic_DNA"/>
</dbReference>
<protein>
    <submittedName>
        <fullName evidence="1">Uncharacterized protein</fullName>
    </submittedName>
</protein>
<dbReference type="CDD" id="cd06222">
    <property type="entry name" value="RNase_H_like"/>
    <property type="match status" value="1"/>
</dbReference>
<evidence type="ECO:0000313" key="2">
    <source>
        <dbReference type="Proteomes" id="UP000236291"/>
    </source>
</evidence>
<accession>A0A2K3KX92</accession>
<sequence length="81" mass="8731">VAQDYLQAERSNQMVFRLVQKVISVGRKSALAGWMMKLNTDESCGDDGMIGCGGIVRDNDGEWLGGFAKSIGMGNACMVEL</sequence>
<proteinExistence type="predicted"/>
<evidence type="ECO:0000313" key="1">
    <source>
        <dbReference type="EMBL" id="PNX70897.1"/>
    </source>
</evidence>
<feature type="non-terminal residue" evidence="1">
    <location>
        <position position="1"/>
    </location>
</feature>
<dbReference type="AlphaFoldDB" id="A0A2K3KX92"/>
<organism evidence="1 2">
    <name type="scientific">Trifolium pratense</name>
    <name type="common">Red clover</name>
    <dbReference type="NCBI Taxonomy" id="57577"/>
    <lineage>
        <taxon>Eukaryota</taxon>
        <taxon>Viridiplantae</taxon>
        <taxon>Streptophyta</taxon>
        <taxon>Embryophyta</taxon>
        <taxon>Tracheophyta</taxon>
        <taxon>Spermatophyta</taxon>
        <taxon>Magnoliopsida</taxon>
        <taxon>eudicotyledons</taxon>
        <taxon>Gunneridae</taxon>
        <taxon>Pentapetalae</taxon>
        <taxon>rosids</taxon>
        <taxon>fabids</taxon>
        <taxon>Fabales</taxon>
        <taxon>Fabaceae</taxon>
        <taxon>Papilionoideae</taxon>
        <taxon>50 kb inversion clade</taxon>
        <taxon>NPAAA clade</taxon>
        <taxon>Hologalegina</taxon>
        <taxon>IRL clade</taxon>
        <taxon>Trifolieae</taxon>
        <taxon>Trifolium</taxon>
    </lineage>
</organism>
<name>A0A2K3KX92_TRIPR</name>
<dbReference type="InterPro" id="IPR044730">
    <property type="entry name" value="RNase_H-like_dom_plant"/>
</dbReference>
<reference evidence="1 2" key="2">
    <citation type="journal article" date="2017" name="Front. Plant Sci.">
        <title>Gene Classification and Mining of Molecular Markers Useful in Red Clover (Trifolium pratense) Breeding.</title>
        <authorList>
            <person name="Istvanek J."/>
            <person name="Dluhosova J."/>
            <person name="Dluhos P."/>
            <person name="Patkova L."/>
            <person name="Nedelnik J."/>
            <person name="Repkova J."/>
        </authorList>
    </citation>
    <scope>NUCLEOTIDE SEQUENCE [LARGE SCALE GENOMIC DNA]</scope>
    <source>
        <strain evidence="2">cv. Tatra</strain>
        <tissue evidence="1">Young leaves</tissue>
    </source>
</reference>
<reference evidence="1 2" key="1">
    <citation type="journal article" date="2014" name="Am. J. Bot.">
        <title>Genome assembly and annotation for red clover (Trifolium pratense; Fabaceae).</title>
        <authorList>
            <person name="Istvanek J."/>
            <person name="Jaros M."/>
            <person name="Krenek A."/>
            <person name="Repkova J."/>
        </authorList>
    </citation>
    <scope>NUCLEOTIDE SEQUENCE [LARGE SCALE GENOMIC DNA]</scope>
    <source>
        <strain evidence="2">cv. Tatra</strain>
        <tissue evidence="1">Young leaves</tissue>
    </source>
</reference>
<comment type="caution">
    <text evidence="1">The sequence shown here is derived from an EMBL/GenBank/DDBJ whole genome shotgun (WGS) entry which is preliminary data.</text>
</comment>
<gene>
    <name evidence="1" type="ORF">L195_g057853</name>
</gene>
<dbReference type="Proteomes" id="UP000236291">
    <property type="component" value="Unassembled WGS sequence"/>
</dbReference>